<dbReference type="Proteomes" id="UP000215931">
    <property type="component" value="Unassembled WGS sequence"/>
</dbReference>
<dbReference type="SUPFAM" id="SSF52540">
    <property type="entry name" value="P-loop containing nucleoside triphosphate hydrolases"/>
    <property type="match status" value="1"/>
</dbReference>
<keyword evidence="2" id="KW-0802">TPR repeat</keyword>
<dbReference type="InterPro" id="IPR027417">
    <property type="entry name" value="P-loop_NTPase"/>
</dbReference>
<dbReference type="OrthoDB" id="9800698at2"/>
<feature type="repeat" description="TPR" evidence="2">
    <location>
        <begin position="95"/>
        <end position="128"/>
    </location>
</feature>
<keyword evidence="1 3" id="KW-0808">Transferase</keyword>
<dbReference type="PROSITE" id="PS50005">
    <property type="entry name" value="TPR"/>
    <property type="match status" value="3"/>
</dbReference>
<evidence type="ECO:0000313" key="4">
    <source>
        <dbReference type="Proteomes" id="UP000215931"/>
    </source>
</evidence>
<reference evidence="3 4" key="1">
    <citation type="submission" date="2017-08" db="EMBL/GenBank/DDBJ databases">
        <title>Mesorhizobium wenxinae sp. nov., a novel rhizobial species isolated from root nodules of chickpea (Cicer arietinum L.).</title>
        <authorList>
            <person name="Zhang J."/>
        </authorList>
    </citation>
    <scope>NUCLEOTIDE SEQUENCE [LARGE SCALE GENOMIC DNA]</scope>
    <source>
        <strain evidence="4">WYCCWR 10019</strain>
    </source>
</reference>
<dbReference type="AlphaFoldDB" id="A0A271K7T1"/>
<dbReference type="GO" id="GO:0008476">
    <property type="term" value="F:protein-tyrosine sulfotransferase activity"/>
    <property type="evidence" value="ECO:0007669"/>
    <property type="project" value="InterPro"/>
</dbReference>
<dbReference type="Gene3D" id="3.40.50.300">
    <property type="entry name" value="P-loop containing nucleotide triphosphate hydrolases"/>
    <property type="match status" value="1"/>
</dbReference>
<dbReference type="SMART" id="SM00028">
    <property type="entry name" value="TPR"/>
    <property type="match status" value="6"/>
</dbReference>
<protein>
    <submittedName>
        <fullName evidence="3">Sulfotransferase</fullName>
    </submittedName>
</protein>
<comment type="caution">
    <text evidence="3">The sequence shown here is derived from an EMBL/GenBank/DDBJ whole genome shotgun (WGS) entry which is preliminary data.</text>
</comment>
<proteinExistence type="predicted"/>
<dbReference type="Pfam" id="PF13181">
    <property type="entry name" value="TPR_8"/>
    <property type="match status" value="1"/>
</dbReference>
<evidence type="ECO:0000313" key="3">
    <source>
        <dbReference type="EMBL" id="PAP91813.1"/>
    </source>
</evidence>
<dbReference type="SUPFAM" id="SSF48452">
    <property type="entry name" value="TPR-like"/>
    <property type="match status" value="1"/>
</dbReference>
<keyword evidence="4" id="KW-1185">Reference proteome</keyword>
<feature type="repeat" description="TPR" evidence="2">
    <location>
        <begin position="61"/>
        <end position="94"/>
    </location>
</feature>
<dbReference type="PANTHER" id="PTHR12788:SF10">
    <property type="entry name" value="PROTEIN-TYROSINE SULFOTRANSFERASE"/>
    <property type="match status" value="1"/>
</dbReference>
<dbReference type="EMBL" id="NPKH01000039">
    <property type="protein sequence ID" value="PAP91813.1"/>
    <property type="molecule type" value="Genomic_DNA"/>
</dbReference>
<dbReference type="InterPro" id="IPR011990">
    <property type="entry name" value="TPR-like_helical_dom_sf"/>
</dbReference>
<accession>A0A271K7T1</accession>
<feature type="repeat" description="TPR" evidence="2">
    <location>
        <begin position="163"/>
        <end position="196"/>
    </location>
</feature>
<organism evidence="3 4">
    <name type="scientific">Mesorhizobium wenxiniae</name>
    <dbReference type="NCBI Taxonomy" id="2014805"/>
    <lineage>
        <taxon>Bacteria</taxon>
        <taxon>Pseudomonadati</taxon>
        <taxon>Pseudomonadota</taxon>
        <taxon>Alphaproteobacteria</taxon>
        <taxon>Hyphomicrobiales</taxon>
        <taxon>Phyllobacteriaceae</taxon>
        <taxon>Mesorhizobium</taxon>
    </lineage>
</organism>
<dbReference type="Pfam" id="PF13414">
    <property type="entry name" value="TPR_11"/>
    <property type="match status" value="1"/>
</dbReference>
<dbReference type="Pfam" id="PF13432">
    <property type="entry name" value="TPR_16"/>
    <property type="match status" value="1"/>
</dbReference>
<gene>
    <name evidence="3" type="ORF">CIT31_31860</name>
</gene>
<dbReference type="PANTHER" id="PTHR12788">
    <property type="entry name" value="PROTEIN-TYROSINE SULFOTRANSFERASE 2"/>
    <property type="match status" value="1"/>
</dbReference>
<dbReference type="InterPro" id="IPR026634">
    <property type="entry name" value="TPST-like"/>
</dbReference>
<dbReference type="RefSeq" id="WP_095521784.1">
    <property type="nucleotide sequence ID" value="NZ_NPKH01000039.1"/>
</dbReference>
<dbReference type="Pfam" id="PF13469">
    <property type="entry name" value="Sulfotransfer_3"/>
    <property type="match status" value="1"/>
</dbReference>
<dbReference type="Gene3D" id="1.25.40.10">
    <property type="entry name" value="Tetratricopeptide repeat domain"/>
    <property type="match status" value="1"/>
</dbReference>
<name>A0A271K7T1_9HYPH</name>
<dbReference type="InterPro" id="IPR019734">
    <property type="entry name" value="TPR_rpt"/>
</dbReference>
<sequence length="543" mass="60810">MPHLPRRQPFGVPAMVQDLLPSAGEPAPETLQRGIDLQRRKRFREAEFCYQTVLRRQPKNAMALNLMGTLAIEAQQNETAIDFMKRAVKLEPGNAIFRNNLGNAYNLIGNIELARKQLRKAIELDGRLVEALCNLGKSYRSQLEGDVAEGFYRRALAVNSHSLTALIGMGDLLTDMGRQAEAVECFGRAIAIDKANVEALSGLVLARRAVKGDPALALVQARLELPMTTDRERVILHHAAGKILNDQHEYGLAIRHFARAKAISGNDFDIALHTRLYDSFIETFDAGFFEARPKFGNPSERPVFIVGMPRSGTTLTEQICASHHDIYGAGELATIRSLAGELGFDQPDPAIFAKAMVSLTPTKAKELGSKYLGHLNKRNGKAARVVDKMPHNFELLAFIGLILPNARIVHCRRDPMDNCTSCFMHNFSDAHGYNADLAKLGQYYRQYDRLMRHWAKVVPLAIHDMPYEETVADFETRARGLIGFLGMEWDDACLHFHETERTVRTPSRWQVRQPIYSSSVERWKLYGDALDPLKAALGPLVQL</sequence>
<evidence type="ECO:0000256" key="2">
    <source>
        <dbReference type="PROSITE-ProRule" id="PRU00339"/>
    </source>
</evidence>
<evidence type="ECO:0000256" key="1">
    <source>
        <dbReference type="ARBA" id="ARBA00022679"/>
    </source>
</evidence>